<comment type="subcellular location">
    <subcellularLocation>
        <location evidence="1">Nucleus</location>
    </subcellularLocation>
</comment>
<protein>
    <recommendedName>
        <fullName evidence="3">BESS domain-containing protein</fullName>
    </recommendedName>
</protein>
<proteinExistence type="predicted"/>
<evidence type="ECO:0000313" key="4">
    <source>
        <dbReference type="EMBL" id="KAF6029717.1"/>
    </source>
</evidence>
<dbReference type="GO" id="GO:0005634">
    <property type="term" value="C:nucleus"/>
    <property type="evidence" value="ECO:0007669"/>
    <property type="project" value="UniProtKB-SubCell"/>
</dbReference>
<feature type="compositionally biased region" description="Low complexity" evidence="2">
    <location>
        <begin position="42"/>
        <end position="53"/>
    </location>
</feature>
<dbReference type="EMBL" id="VXIV02001795">
    <property type="protein sequence ID" value="KAF6029717.1"/>
    <property type="molecule type" value="Genomic_DNA"/>
</dbReference>
<evidence type="ECO:0000256" key="1">
    <source>
        <dbReference type="PROSITE-ProRule" id="PRU00371"/>
    </source>
</evidence>
<evidence type="ECO:0000259" key="3">
    <source>
        <dbReference type="PROSITE" id="PS51031"/>
    </source>
</evidence>
<feature type="region of interest" description="Disordered" evidence="2">
    <location>
        <begin position="1"/>
        <end position="69"/>
    </location>
</feature>
<evidence type="ECO:0000313" key="5">
    <source>
        <dbReference type="Proteomes" id="UP000593567"/>
    </source>
</evidence>
<reference evidence="4" key="1">
    <citation type="submission" date="2020-06" db="EMBL/GenBank/DDBJ databases">
        <title>Draft genome of Bugula neritina, a colonial animal packing powerful symbionts and potential medicines.</title>
        <authorList>
            <person name="Rayko M."/>
        </authorList>
    </citation>
    <scope>NUCLEOTIDE SEQUENCE [LARGE SCALE GENOMIC DNA]</scope>
    <source>
        <strain evidence="4">Kwan_BN1</strain>
    </source>
</reference>
<accession>A0A7J7JUS2</accession>
<dbReference type="Proteomes" id="UP000593567">
    <property type="component" value="Unassembled WGS sequence"/>
</dbReference>
<organism evidence="4 5">
    <name type="scientific">Bugula neritina</name>
    <name type="common">Brown bryozoan</name>
    <name type="synonym">Sertularia neritina</name>
    <dbReference type="NCBI Taxonomy" id="10212"/>
    <lineage>
        <taxon>Eukaryota</taxon>
        <taxon>Metazoa</taxon>
        <taxon>Spiralia</taxon>
        <taxon>Lophotrochozoa</taxon>
        <taxon>Bryozoa</taxon>
        <taxon>Gymnolaemata</taxon>
        <taxon>Cheilostomatida</taxon>
        <taxon>Flustrina</taxon>
        <taxon>Buguloidea</taxon>
        <taxon>Bugulidae</taxon>
        <taxon>Bugula</taxon>
    </lineage>
</organism>
<name>A0A7J7JUS2_BUGNE</name>
<dbReference type="GO" id="GO:0003677">
    <property type="term" value="F:DNA binding"/>
    <property type="evidence" value="ECO:0007669"/>
    <property type="project" value="InterPro"/>
</dbReference>
<keyword evidence="5" id="KW-1185">Reference proteome</keyword>
<keyword evidence="1" id="KW-0539">Nucleus</keyword>
<comment type="caution">
    <text evidence="4">The sequence shown here is derived from an EMBL/GenBank/DDBJ whole genome shotgun (WGS) entry which is preliminary data.</text>
</comment>
<dbReference type="AlphaFoldDB" id="A0A7J7JUS2"/>
<dbReference type="InterPro" id="IPR004210">
    <property type="entry name" value="BESS_motif"/>
</dbReference>
<sequence length="141" mass="15686">MELSDSQTEESAIEPPLPQELSTTPSSPPPTSMNLNVEDELSQSINMSASSSSALEITPKPRKRKQTEASFSKQFEIIQGNIDKMIQQQDDSYHFAMNLSSQLRHLPPAKRVLTQAKLLQIVGEALSETPPNDHNYHINSI</sequence>
<feature type="domain" description="BESS" evidence="3">
    <location>
        <begin position="89"/>
        <end position="128"/>
    </location>
</feature>
<gene>
    <name evidence="4" type="ORF">EB796_011975</name>
</gene>
<evidence type="ECO:0000256" key="2">
    <source>
        <dbReference type="SAM" id="MobiDB-lite"/>
    </source>
</evidence>
<dbReference type="PROSITE" id="PS51031">
    <property type="entry name" value="BESS"/>
    <property type="match status" value="1"/>
</dbReference>